<organism evidence="4 6">
    <name type="scientific">Leptospira perolatii</name>
    <dbReference type="NCBI Taxonomy" id="2023191"/>
    <lineage>
        <taxon>Bacteria</taxon>
        <taxon>Pseudomonadati</taxon>
        <taxon>Spirochaetota</taxon>
        <taxon>Spirochaetia</taxon>
        <taxon>Leptospirales</taxon>
        <taxon>Leptospiraceae</taxon>
        <taxon>Leptospira</taxon>
    </lineage>
</organism>
<dbReference type="Proteomes" id="UP000231962">
    <property type="component" value="Unassembled WGS sequence"/>
</dbReference>
<evidence type="ECO:0000313" key="6">
    <source>
        <dbReference type="Proteomes" id="UP000231990"/>
    </source>
</evidence>
<dbReference type="OrthoDB" id="9758822at2"/>
<comment type="caution">
    <text evidence="4">The sequence shown here is derived from an EMBL/GenBank/DDBJ whole genome shotgun (WGS) entry which is preliminary data.</text>
</comment>
<evidence type="ECO:0000256" key="1">
    <source>
        <dbReference type="ARBA" id="ARBA00022801"/>
    </source>
</evidence>
<keyword evidence="2" id="KW-0326">Glycosidase</keyword>
<dbReference type="RefSeq" id="WP_100714579.1">
    <property type="nucleotide sequence ID" value="NZ_NPDY01000014.1"/>
</dbReference>
<dbReference type="Gene3D" id="3.20.20.70">
    <property type="entry name" value="Aldolase class I"/>
    <property type="match status" value="1"/>
</dbReference>
<protein>
    <submittedName>
        <fullName evidence="4">Alpha-galactosidase</fullName>
    </submittedName>
</protein>
<dbReference type="InterPro" id="IPR050985">
    <property type="entry name" value="Alpha-glycosidase_related"/>
</dbReference>
<gene>
    <name evidence="3" type="ORF">CH360_13460</name>
    <name evidence="4" type="ORF">CH373_08255</name>
</gene>
<name>A0A2M9ZNI0_9LEPT</name>
<dbReference type="AlphaFoldDB" id="A0A2M9ZNI0"/>
<dbReference type="Proteomes" id="UP000231990">
    <property type="component" value="Unassembled WGS sequence"/>
</dbReference>
<dbReference type="PANTHER" id="PTHR43053">
    <property type="entry name" value="GLYCOSIDASE FAMILY 31"/>
    <property type="match status" value="1"/>
</dbReference>
<dbReference type="GO" id="GO:0004557">
    <property type="term" value="F:alpha-galactosidase activity"/>
    <property type="evidence" value="ECO:0007669"/>
    <property type="project" value="InterPro"/>
</dbReference>
<dbReference type="GO" id="GO:0016052">
    <property type="term" value="P:carbohydrate catabolic process"/>
    <property type="evidence" value="ECO:0007669"/>
    <property type="project" value="InterPro"/>
</dbReference>
<proteinExistence type="predicted"/>
<accession>A0A2M9ZNI0</accession>
<sequence>MNAILRTRVYEEIFTSHFTFSESATSCKSDCGNYRLSYILRKSAGKTTYLPSLEWIADRRPQAGLELLTLEWELPSHSLDSARIFQHGYQSWSISASHSLEEPDTPPTLDFLRYSQENIYTEHSGDSGHWISEGFVLLCADGEDSKYFAGAIGKGNEGLKFRVLSNSFLKELSAKKKKQILYSSVSAIYDLYRFEGFKGNKIALTPIRISKFAGDEGAFLRSYFSELGKAHRVKIPSSPVPVGWCSWYHYFTKISEKIILQNLNELRKRNLGLKIFQIDDGYQKEIGDWLETNDRFPGGMKLIAEAIRSEKLTPGIWLAPFLVRPKSKFFQKFPEAVLKDREGNPVKAIWNPNWGMDYTYALDVTHPTSREFLATVIKTFVKDYGYTYLKLDFLYAALLPGWTYDRDLSPHKRYVDSIQFIRKVAGKEAFLVGCGAPILPSIGLFDAMRVSCDVAPFWTREKKRILLKDRDALSTERALINDITRSSMHRTLWYNDPDCLLVREKKNKLTEAQVKLMASVMSVSGGMLFVSDELSSISKEREDYLRKALFVQSKCRNKTPIPIGIASNFFPLAMFNPAGFLGIWNPSDQSKDLELVLSFPWDKKNSVDIWTGKSPESLHWDSKKKTLKINLEPWSSYILGPGKLV</sequence>
<evidence type="ECO:0000256" key="2">
    <source>
        <dbReference type="ARBA" id="ARBA00023295"/>
    </source>
</evidence>
<dbReference type="CDD" id="cd14791">
    <property type="entry name" value="GH36"/>
    <property type="match status" value="1"/>
</dbReference>
<keyword evidence="5" id="KW-1185">Reference proteome</keyword>
<dbReference type="InterPro" id="IPR013785">
    <property type="entry name" value="Aldolase_TIM"/>
</dbReference>
<dbReference type="EMBL" id="NPDZ01000004">
    <property type="protein sequence ID" value="PJZ73493.1"/>
    <property type="molecule type" value="Genomic_DNA"/>
</dbReference>
<dbReference type="InterPro" id="IPR017853">
    <property type="entry name" value="GH"/>
</dbReference>
<dbReference type="PANTHER" id="PTHR43053:SF3">
    <property type="entry name" value="ALPHA-GALACTOSIDASE C-RELATED"/>
    <property type="match status" value="1"/>
</dbReference>
<dbReference type="SUPFAM" id="SSF51445">
    <property type="entry name" value="(Trans)glycosidases"/>
    <property type="match status" value="1"/>
</dbReference>
<reference evidence="5 6" key="1">
    <citation type="submission" date="2017-07" db="EMBL/GenBank/DDBJ databases">
        <title>Leptospira spp. isolated from tropical soils.</title>
        <authorList>
            <person name="Thibeaux R."/>
            <person name="Iraola G."/>
            <person name="Ferres I."/>
            <person name="Bierque E."/>
            <person name="Girault D."/>
            <person name="Soupe-Gilbert M.-E."/>
            <person name="Picardeau M."/>
            <person name="Goarant C."/>
        </authorList>
    </citation>
    <scope>NUCLEOTIDE SEQUENCE [LARGE SCALE GENOMIC DNA]</scope>
    <source>
        <strain evidence="4 6">FH1-B-B1</strain>
        <strain evidence="3 5">FH1-B-C1</strain>
    </source>
</reference>
<dbReference type="EMBL" id="NPDY01000014">
    <property type="protein sequence ID" value="PJZ68888.1"/>
    <property type="molecule type" value="Genomic_DNA"/>
</dbReference>
<evidence type="ECO:0000313" key="5">
    <source>
        <dbReference type="Proteomes" id="UP000231962"/>
    </source>
</evidence>
<dbReference type="Pfam" id="PF02065">
    <property type="entry name" value="Melibiase"/>
    <property type="match status" value="1"/>
</dbReference>
<evidence type="ECO:0000313" key="3">
    <source>
        <dbReference type="EMBL" id="PJZ68888.1"/>
    </source>
</evidence>
<evidence type="ECO:0000313" key="4">
    <source>
        <dbReference type="EMBL" id="PJZ73493.1"/>
    </source>
</evidence>
<keyword evidence="1" id="KW-0378">Hydrolase</keyword>
<dbReference type="InterPro" id="IPR002252">
    <property type="entry name" value="Glyco_hydro_36"/>
</dbReference>